<protein>
    <recommendedName>
        <fullName evidence="4">Intracellular proteinase inhibitor BsuPI domain-containing protein</fullName>
    </recommendedName>
</protein>
<reference evidence="3" key="1">
    <citation type="journal article" date="2019" name="Int. J. Syst. Evol. Microbiol.">
        <title>The Global Catalogue of Microorganisms (GCM) 10K type strain sequencing project: providing services to taxonomists for standard genome sequencing and annotation.</title>
        <authorList>
            <consortium name="The Broad Institute Genomics Platform"/>
            <consortium name="The Broad Institute Genome Sequencing Center for Infectious Disease"/>
            <person name="Wu L."/>
            <person name="Ma J."/>
        </authorList>
    </citation>
    <scope>NUCLEOTIDE SEQUENCE [LARGE SCALE GENOMIC DNA]</scope>
    <source>
        <strain evidence="3">JCM 15442</strain>
    </source>
</reference>
<gene>
    <name evidence="2" type="ORF">GCM10010840_10290</name>
</gene>
<feature type="chain" id="PRO_5045158125" description="Intracellular proteinase inhibitor BsuPI domain-containing protein" evidence="1">
    <location>
        <begin position="19"/>
        <end position="193"/>
    </location>
</feature>
<name>A0ABQ2G4B4_9DEIO</name>
<evidence type="ECO:0008006" key="4">
    <source>
        <dbReference type="Google" id="ProtNLM"/>
    </source>
</evidence>
<comment type="caution">
    <text evidence="2">The sequence shown here is derived from an EMBL/GenBank/DDBJ whole genome shotgun (WGS) entry which is preliminary data.</text>
</comment>
<dbReference type="EMBL" id="BMOL01000003">
    <property type="protein sequence ID" value="GGL74134.1"/>
    <property type="molecule type" value="Genomic_DNA"/>
</dbReference>
<keyword evidence="3" id="KW-1185">Reference proteome</keyword>
<proteinExistence type="predicted"/>
<evidence type="ECO:0000313" key="3">
    <source>
        <dbReference type="Proteomes" id="UP000639973"/>
    </source>
</evidence>
<keyword evidence="1" id="KW-0732">Signal</keyword>
<dbReference type="RefSeq" id="WP_188969659.1">
    <property type="nucleotide sequence ID" value="NZ_BMOL01000003.1"/>
</dbReference>
<feature type="signal peptide" evidence="1">
    <location>
        <begin position="1"/>
        <end position="18"/>
    </location>
</feature>
<evidence type="ECO:0000313" key="2">
    <source>
        <dbReference type="EMBL" id="GGL74134.1"/>
    </source>
</evidence>
<dbReference type="Proteomes" id="UP000639973">
    <property type="component" value="Unassembled WGS sequence"/>
</dbReference>
<accession>A0ABQ2G4B4</accession>
<evidence type="ECO:0000256" key="1">
    <source>
        <dbReference type="SAM" id="SignalP"/>
    </source>
</evidence>
<sequence length="193" mass="20035">MKPRALLLSVLLTLPVLAAAQDAAPATLPEIPPVVAPLPGTPPVKPALPTPAAPTAPSVPAAAAVALPEVQANLFVPRTVTGKVGLTFTIRSSSAAPITFSVRRDNDQNCATAPQVRVLEVGTRAVVYPVPGASPRLCAQDLETRTAAARGNVTFTRELELAPGEYMVESWLSGFANNLLVKVPAAPVRITVK</sequence>
<organism evidence="2 3">
    <name type="scientific">Deinococcus aerolatus</name>
    <dbReference type="NCBI Taxonomy" id="522487"/>
    <lineage>
        <taxon>Bacteria</taxon>
        <taxon>Thermotogati</taxon>
        <taxon>Deinococcota</taxon>
        <taxon>Deinococci</taxon>
        <taxon>Deinococcales</taxon>
        <taxon>Deinococcaceae</taxon>
        <taxon>Deinococcus</taxon>
    </lineage>
</organism>